<dbReference type="KEGG" id="dor:Desor_0824"/>
<feature type="transmembrane region" description="Helical" evidence="10">
    <location>
        <begin position="43"/>
        <end position="62"/>
    </location>
</feature>
<evidence type="ECO:0000256" key="5">
    <source>
        <dbReference type="ARBA" id="ARBA00022692"/>
    </source>
</evidence>
<evidence type="ECO:0000256" key="6">
    <source>
        <dbReference type="ARBA" id="ARBA00022958"/>
    </source>
</evidence>
<proteinExistence type="predicted"/>
<dbReference type="Proteomes" id="UP000006346">
    <property type="component" value="Chromosome"/>
</dbReference>
<keyword evidence="7 10" id="KW-1133">Transmembrane helix</keyword>
<evidence type="ECO:0000256" key="7">
    <source>
        <dbReference type="ARBA" id="ARBA00022989"/>
    </source>
</evidence>
<evidence type="ECO:0000256" key="2">
    <source>
        <dbReference type="ARBA" id="ARBA00022448"/>
    </source>
</evidence>
<evidence type="ECO:0000256" key="1">
    <source>
        <dbReference type="ARBA" id="ARBA00004651"/>
    </source>
</evidence>
<feature type="transmembrane region" description="Helical" evidence="10">
    <location>
        <begin position="191"/>
        <end position="211"/>
    </location>
</feature>
<dbReference type="RefSeq" id="WP_014183330.1">
    <property type="nucleotide sequence ID" value="NC_016584.1"/>
</dbReference>
<feature type="transmembrane region" description="Helical" evidence="10">
    <location>
        <begin position="223"/>
        <end position="246"/>
    </location>
</feature>
<feature type="transmembrane region" description="Helical" evidence="10">
    <location>
        <begin position="129"/>
        <end position="150"/>
    </location>
</feature>
<evidence type="ECO:0000313" key="12">
    <source>
        <dbReference type="Proteomes" id="UP000006346"/>
    </source>
</evidence>
<evidence type="ECO:0000256" key="3">
    <source>
        <dbReference type="ARBA" id="ARBA00022475"/>
    </source>
</evidence>
<protein>
    <submittedName>
        <fullName evidence="11">Potassium uptake protein, TrkH family</fullName>
    </submittedName>
</protein>
<keyword evidence="5 10" id="KW-0812">Transmembrane</keyword>
<evidence type="ECO:0000256" key="4">
    <source>
        <dbReference type="ARBA" id="ARBA00022538"/>
    </source>
</evidence>
<comment type="subcellular location">
    <subcellularLocation>
        <location evidence="1">Cell membrane</location>
        <topology evidence="1">Multi-pass membrane protein</topology>
    </subcellularLocation>
</comment>
<feature type="transmembrane region" description="Helical" evidence="10">
    <location>
        <begin position="348"/>
        <end position="368"/>
    </location>
</feature>
<organism evidence="11 12">
    <name type="scientific">Desulfosporosinus orientis (strain ATCC 19365 / DSM 765 / NCIMB 8382 / VKM B-1628 / Singapore I)</name>
    <name type="common">Desulfotomaculum orientis</name>
    <dbReference type="NCBI Taxonomy" id="768706"/>
    <lineage>
        <taxon>Bacteria</taxon>
        <taxon>Bacillati</taxon>
        <taxon>Bacillota</taxon>
        <taxon>Clostridia</taxon>
        <taxon>Eubacteriales</taxon>
        <taxon>Desulfitobacteriaceae</taxon>
        <taxon>Desulfosporosinus</taxon>
    </lineage>
</organism>
<dbReference type="PATRIC" id="fig|768706.3.peg.793"/>
<keyword evidence="2" id="KW-0813">Transport</keyword>
<dbReference type="NCBIfam" id="TIGR00933">
    <property type="entry name" value="2a38"/>
    <property type="match status" value="1"/>
</dbReference>
<dbReference type="GO" id="GO:0005886">
    <property type="term" value="C:plasma membrane"/>
    <property type="evidence" value="ECO:0007669"/>
    <property type="project" value="UniProtKB-SubCell"/>
</dbReference>
<evidence type="ECO:0000256" key="8">
    <source>
        <dbReference type="ARBA" id="ARBA00023065"/>
    </source>
</evidence>
<feature type="transmembrane region" description="Helical" evidence="10">
    <location>
        <begin position="286"/>
        <end position="302"/>
    </location>
</feature>
<evidence type="ECO:0000313" key="11">
    <source>
        <dbReference type="EMBL" id="AET66505.1"/>
    </source>
</evidence>
<dbReference type="STRING" id="768706.Desor_0824"/>
<keyword evidence="4" id="KW-0633">Potassium transport</keyword>
<dbReference type="GO" id="GO:0015379">
    <property type="term" value="F:potassium:chloride symporter activity"/>
    <property type="evidence" value="ECO:0007669"/>
    <property type="project" value="InterPro"/>
</dbReference>
<feature type="transmembrane region" description="Helical" evidence="10">
    <location>
        <begin position="404"/>
        <end position="425"/>
    </location>
</feature>
<dbReference type="PANTHER" id="PTHR32024">
    <property type="entry name" value="TRK SYSTEM POTASSIUM UPTAKE PROTEIN TRKG-RELATED"/>
    <property type="match status" value="1"/>
</dbReference>
<gene>
    <name evidence="11" type="ordered locus">Desor_0824</name>
</gene>
<feature type="transmembrane region" description="Helical" evidence="10">
    <location>
        <begin position="377"/>
        <end position="398"/>
    </location>
</feature>
<keyword evidence="6" id="KW-0630">Potassium</keyword>
<dbReference type="InterPro" id="IPR003445">
    <property type="entry name" value="Cat_transpt"/>
</dbReference>
<dbReference type="eggNOG" id="COG0168">
    <property type="taxonomic scope" value="Bacteria"/>
</dbReference>
<name>G7WAF6_DESOD</name>
<dbReference type="InterPro" id="IPR004772">
    <property type="entry name" value="TrkH"/>
</dbReference>
<keyword evidence="8" id="KW-0406">Ion transport</keyword>
<feature type="transmembrane region" description="Helical" evidence="10">
    <location>
        <begin position="12"/>
        <end position="31"/>
    </location>
</feature>
<dbReference type="PANTHER" id="PTHR32024:SF1">
    <property type="entry name" value="KTR SYSTEM POTASSIUM UPTAKE PROTEIN B"/>
    <property type="match status" value="1"/>
</dbReference>
<sequence length="444" mass="47707">MNALSKFLTPSRVLVVGFAVLVLLGTLLLTLPQATTDGLGLSFLNALFTATSAVCVTGLVVVDTGTGLTLFGQSVILFLIQVGGIGFMTFATMFAILMGKKITFKERLLLQEALNQVSVEGVVRLAKSVFFISFMIELIGAVILSVRWSFDFGWSKAIYFGFFHSISAFNNAGFDIMGNFSSLTGYVGDPIINLTIMVLIICGGLGFIVLADIKSNRKKKFRLHTKIVLTVSGGLIVLGAVLIFVIEYSNPKTLGTLPLGTKVMAAFFQSVTARTAGFNTINLNDMYETSLLSMMVLMFIGASPGSTGGGIKTTTFVSIILSVLSTYRNESRIVLEGRTIPKDNIQKAWAITTTASLLIFFIVSILSLTERVDLMTVLFEVTSAFGTVGLSLGLTPALSVAGKAAIIITMFTGRVGPLTLAFVLAQKRKNQGQIKYPEERILIG</sequence>
<dbReference type="HOGENOM" id="CLU_026429_0_1_9"/>
<keyword evidence="12" id="KW-1185">Reference proteome</keyword>
<dbReference type="OrthoDB" id="9810952at2"/>
<dbReference type="EMBL" id="CP003108">
    <property type="protein sequence ID" value="AET66505.1"/>
    <property type="molecule type" value="Genomic_DNA"/>
</dbReference>
<evidence type="ECO:0000256" key="10">
    <source>
        <dbReference type="SAM" id="Phobius"/>
    </source>
</evidence>
<keyword evidence="9 10" id="KW-0472">Membrane</keyword>
<reference evidence="11 12" key="2">
    <citation type="journal article" date="2012" name="J. Bacteriol.">
        <title>Complete genome sequences of Desulfosporosinus orientis DSM765T, Desulfosporosinus youngiae DSM17734T, Desulfosporosinus meridiei DSM13257T, and Desulfosporosinus acidiphilus DSM22704T.</title>
        <authorList>
            <person name="Pester M."/>
            <person name="Brambilla E."/>
            <person name="Alazard D."/>
            <person name="Rattei T."/>
            <person name="Weinmaier T."/>
            <person name="Han J."/>
            <person name="Lucas S."/>
            <person name="Lapidus A."/>
            <person name="Cheng J.F."/>
            <person name="Goodwin L."/>
            <person name="Pitluck S."/>
            <person name="Peters L."/>
            <person name="Ovchinnikova G."/>
            <person name="Teshima H."/>
            <person name="Detter J.C."/>
            <person name="Han C.S."/>
            <person name="Tapia R."/>
            <person name="Land M.L."/>
            <person name="Hauser L."/>
            <person name="Kyrpides N.C."/>
            <person name="Ivanova N.N."/>
            <person name="Pagani I."/>
            <person name="Huntmann M."/>
            <person name="Wei C.L."/>
            <person name="Davenport K.W."/>
            <person name="Daligault H."/>
            <person name="Chain P.S."/>
            <person name="Chen A."/>
            <person name="Mavromatis K."/>
            <person name="Markowitz V."/>
            <person name="Szeto E."/>
            <person name="Mikhailova N."/>
            <person name="Pati A."/>
            <person name="Wagner M."/>
            <person name="Woyke T."/>
            <person name="Ollivier B."/>
            <person name="Klenk H.P."/>
            <person name="Spring S."/>
            <person name="Loy A."/>
        </authorList>
    </citation>
    <scope>NUCLEOTIDE SEQUENCE [LARGE SCALE GENOMIC DNA]</scope>
    <source>
        <strain evidence="12">ATCC 19365 / DSM 765 / NCIMB 8382 / VKM B-1628</strain>
    </source>
</reference>
<accession>G7WAF6</accession>
<reference evidence="12" key="1">
    <citation type="submission" date="2011-11" db="EMBL/GenBank/DDBJ databases">
        <title>Complete sequence of Desulfosporosinus orientis DSM 765.</title>
        <authorList>
            <person name="Lucas S."/>
            <person name="Han J."/>
            <person name="Lapidus A."/>
            <person name="Cheng J.-F."/>
            <person name="Goodwin L."/>
            <person name="Pitluck S."/>
            <person name="Peters L."/>
            <person name="Ovchinnikova G."/>
            <person name="Teshima H."/>
            <person name="Detter J.C."/>
            <person name="Han C."/>
            <person name="Tapia R."/>
            <person name="Land M."/>
            <person name="Hauser L."/>
            <person name="Kyrpides N."/>
            <person name="Ivanova N."/>
            <person name="Pagani I."/>
            <person name="Pester M."/>
            <person name="Spring S."/>
            <person name="Ollivier B."/>
            <person name="Rattei T."/>
            <person name="Klenk H.-P."/>
            <person name="Wagner M."/>
            <person name="Loy A."/>
            <person name="Woyke T."/>
        </authorList>
    </citation>
    <scope>NUCLEOTIDE SEQUENCE [LARGE SCALE GENOMIC DNA]</scope>
    <source>
        <strain evidence="12">ATCC 19365 / DSM 765 / NCIMB 8382 / VKM B-1628</strain>
    </source>
</reference>
<keyword evidence="3" id="KW-1003">Cell membrane</keyword>
<feature type="transmembrane region" description="Helical" evidence="10">
    <location>
        <begin position="74"/>
        <end position="97"/>
    </location>
</feature>
<evidence type="ECO:0000256" key="9">
    <source>
        <dbReference type="ARBA" id="ARBA00023136"/>
    </source>
</evidence>
<dbReference type="AlphaFoldDB" id="G7WAF6"/>
<dbReference type="Pfam" id="PF02386">
    <property type="entry name" value="TrkH"/>
    <property type="match status" value="1"/>
</dbReference>